<evidence type="ECO:0000313" key="18">
    <source>
        <dbReference type="Proteomes" id="UP000030008"/>
    </source>
</evidence>
<dbReference type="GO" id="GO:0044183">
    <property type="term" value="F:protein folding chaperone"/>
    <property type="evidence" value="ECO:0007669"/>
    <property type="project" value="TreeGrafter"/>
</dbReference>
<evidence type="ECO:0000256" key="6">
    <source>
        <dbReference type="ARBA" id="ARBA00023110"/>
    </source>
</evidence>
<dbReference type="EMBL" id="JQIF01000041">
    <property type="protein sequence ID" value="KGJ53313.1"/>
    <property type="molecule type" value="Genomic_DNA"/>
</dbReference>
<dbReference type="InterPro" id="IPR008881">
    <property type="entry name" value="Trigger_fac_ribosome-bd_bac"/>
</dbReference>
<dbReference type="InterPro" id="IPR037041">
    <property type="entry name" value="Trigger_fac_C_sf"/>
</dbReference>
<dbReference type="GO" id="GO:0043335">
    <property type="term" value="P:protein unfolding"/>
    <property type="evidence" value="ECO:0007669"/>
    <property type="project" value="TreeGrafter"/>
</dbReference>
<accession>A0A099I8U9</accession>
<name>A0A099I8U9_CLOIN</name>
<dbReference type="PANTHER" id="PTHR30560:SF3">
    <property type="entry name" value="TRIGGER FACTOR-LIKE PROTEIN TIG, CHLOROPLASTIC"/>
    <property type="match status" value="1"/>
</dbReference>
<dbReference type="Pfam" id="PF00254">
    <property type="entry name" value="FKBP_C"/>
    <property type="match status" value="1"/>
</dbReference>
<dbReference type="GO" id="GO:0015031">
    <property type="term" value="P:protein transport"/>
    <property type="evidence" value="ECO:0007669"/>
    <property type="project" value="UniProtKB-UniRule"/>
</dbReference>
<keyword evidence="15" id="KW-0175">Coiled coil</keyword>
<dbReference type="PIRSF" id="PIRSF003095">
    <property type="entry name" value="Trigger_factor"/>
    <property type="match status" value="1"/>
</dbReference>
<evidence type="ECO:0000313" key="17">
    <source>
        <dbReference type="EMBL" id="KGJ53313.1"/>
    </source>
</evidence>
<dbReference type="PROSITE" id="PS50059">
    <property type="entry name" value="FKBP_PPIASE"/>
    <property type="match status" value="1"/>
</dbReference>
<dbReference type="HAMAP" id="MF_00303">
    <property type="entry name" value="Trigger_factor_Tig"/>
    <property type="match status" value="1"/>
</dbReference>
<comment type="caution">
    <text evidence="17">The sequence shown here is derived from an EMBL/GenBank/DDBJ whole genome shotgun (WGS) entry which is preliminary data.</text>
</comment>
<dbReference type="InterPro" id="IPR008880">
    <property type="entry name" value="Trigger_fac_C"/>
</dbReference>
<comment type="subcellular location">
    <subcellularLocation>
        <location evidence="12">Cytoplasm</location>
    </subcellularLocation>
    <text evidence="12">About half TF is bound to the ribosome near the polypeptide exit tunnel while the other half is free in the cytoplasm.</text>
</comment>
<dbReference type="GO" id="GO:0005737">
    <property type="term" value="C:cytoplasm"/>
    <property type="evidence" value="ECO:0007669"/>
    <property type="project" value="UniProtKB-SubCell"/>
</dbReference>
<dbReference type="InterPro" id="IPR005215">
    <property type="entry name" value="Trig_fac"/>
</dbReference>
<dbReference type="SUPFAM" id="SSF102735">
    <property type="entry name" value="Trigger factor ribosome-binding domain"/>
    <property type="match status" value="1"/>
</dbReference>
<dbReference type="Pfam" id="PF05697">
    <property type="entry name" value="Trigger_N"/>
    <property type="match status" value="1"/>
</dbReference>
<dbReference type="InterPro" id="IPR036611">
    <property type="entry name" value="Trigger_fac_ribosome-bd_sf"/>
</dbReference>
<dbReference type="AlphaFoldDB" id="A0A099I8U9"/>
<sequence length="425" mass="47675">MSSTWELKEKSTGELTATVEGDTWKDAQKKAFRKLAKKVNLPGFRPGQAPEKLVRKQISSQNILMEAIDEVAGDALSAGIKEHDLWVISRPALDIESIDEDKVTFKFNVTVKPEVKLGAYKGLDITKEAVEVSDADLEEEITRLQERFADLVVKEEGKVENGDTAVIDFEGFKEGVAFEGGKGEAYPLVIGSGSFIPGFEEQVLGMGIEETKDINVTFPEDYQAEELAGQPVVFKVTVHEIKSKVLPEADDELVKQAEIENVETLEAFKEYSRKNLEESKKNQAEQKFENEILTAVTENAEVEIPQVMIEEETDSLVRDFEQRLQSQGFGLEQFKQVTGQTDEMIREEMGKDAFNKVKVRLVLEAIAAEEKIEISEEDVNSELENIANMYQMPVEQVKQLISNDAVSYDLRIRKALELVKEATGK</sequence>
<comment type="similarity">
    <text evidence="2 12 14">Belongs to the FKBP-type PPIase family. Tig subfamily.</text>
</comment>
<evidence type="ECO:0000256" key="11">
    <source>
        <dbReference type="ARBA" id="ARBA00029986"/>
    </source>
</evidence>
<keyword evidence="9 12" id="KW-0131">Cell cycle</keyword>
<evidence type="ECO:0000256" key="15">
    <source>
        <dbReference type="SAM" id="Coils"/>
    </source>
</evidence>
<dbReference type="NCBIfam" id="TIGR00115">
    <property type="entry name" value="tig"/>
    <property type="match status" value="1"/>
</dbReference>
<comment type="domain">
    <text evidence="12">Consists of 3 domains; the N-terminus binds the ribosome, the middle domain has PPIase activity, while the C-terminus has intrinsic chaperone activity on its own.</text>
</comment>
<evidence type="ECO:0000256" key="3">
    <source>
        <dbReference type="ARBA" id="ARBA00013194"/>
    </source>
</evidence>
<dbReference type="GO" id="GO:0051301">
    <property type="term" value="P:cell division"/>
    <property type="evidence" value="ECO:0007669"/>
    <property type="project" value="UniProtKB-KW"/>
</dbReference>
<keyword evidence="5 12" id="KW-0132">Cell division</keyword>
<dbReference type="InterPro" id="IPR046357">
    <property type="entry name" value="PPIase_dom_sf"/>
</dbReference>
<evidence type="ECO:0000256" key="7">
    <source>
        <dbReference type="ARBA" id="ARBA00023186"/>
    </source>
</evidence>
<evidence type="ECO:0000256" key="14">
    <source>
        <dbReference type="RuleBase" id="RU003914"/>
    </source>
</evidence>
<dbReference type="GO" id="GO:0003755">
    <property type="term" value="F:peptidyl-prolyl cis-trans isomerase activity"/>
    <property type="evidence" value="ECO:0007669"/>
    <property type="project" value="UniProtKB-UniRule"/>
</dbReference>
<dbReference type="InterPro" id="IPR027304">
    <property type="entry name" value="Trigger_fact/SurA_dom_sf"/>
</dbReference>
<dbReference type="Proteomes" id="UP000030008">
    <property type="component" value="Unassembled WGS sequence"/>
</dbReference>
<evidence type="ECO:0000256" key="2">
    <source>
        <dbReference type="ARBA" id="ARBA00005464"/>
    </source>
</evidence>
<dbReference type="FunFam" id="3.10.50.40:FF:000001">
    <property type="entry name" value="Trigger factor"/>
    <property type="match status" value="1"/>
</dbReference>
<keyword evidence="7 12" id="KW-0143">Chaperone</keyword>
<dbReference type="SUPFAM" id="SSF109998">
    <property type="entry name" value="Triger factor/SurA peptide-binding domain-like"/>
    <property type="match status" value="1"/>
</dbReference>
<dbReference type="GO" id="GO:0051083">
    <property type="term" value="P:'de novo' cotranslational protein folding"/>
    <property type="evidence" value="ECO:0007669"/>
    <property type="project" value="TreeGrafter"/>
</dbReference>
<evidence type="ECO:0000256" key="13">
    <source>
        <dbReference type="PROSITE-ProRule" id="PRU00277"/>
    </source>
</evidence>
<keyword evidence="6 12" id="KW-0697">Rotamase</keyword>
<evidence type="ECO:0000259" key="16">
    <source>
        <dbReference type="PROSITE" id="PS50059"/>
    </source>
</evidence>
<dbReference type="InterPro" id="IPR001179">
    <property type="entry name" value="PPIase_FKBP_dom"/>
</dbReference>
<evidence type="ECO:0000256" key="5">
    <source>
        <dbReference type="ARBA" id="ARBA00022618"/>
    </source>
</evidence>
<gene>
    <name evidence="12 17" type="primary">tig</name>
    <name evidence="17" type="ORF">CIAN88_09685</name>
</gene>
<evidence type="ECO:0000256" key="4">
    <source>
        <dbReference type="ARBA" id="ARBA00016902"/>
    </source>
</evidence>
<feature type="domain" description="PPIase FKBP-type" evidence="16">
    <location>
        <begin position="162"/>
        <end position="263"/>
    </location>
</feature>
<dbReference type="Pfam" id="PF05698">
    <property type="entry name" value="Trigger_C"/>
    <property type="match status" value="1"/>
</dbReference>
<dbReference type="RefSeq" id="WP_044905201.1">
    <property type="nucleotide sequence ID" value="NZ_JQIF01000041.1"/>
</dbReference>
<dbReference type="Gene3D" id="3.10.50.40">
    <property type="match status" value="1"/>
</dbReference>
<evidence type="ECO:0000256" key="12">
    <source>
        <dbReference type="HAMAP-Rule" id="MF_00303"/>
    </source>
</evidence>
<dbReference type="GO" id="GO:0043022">
    <property type="term" value="F:ribosome binding"/>
    <property type="evidence" value="ECO:0007669"/>
    <property type="project" value="TreeGrafter"/>
</dbReference>
<comment type="function">
    <text evidence="10 12">Involved in protein export. Acts as a chaperone by maintaining the newly synthesized protein in an open conformation. Functions as a peptidyl-prolyl cis-trans isomerase.</text>
</comment>
<proteinExistence type="inferred from homology"/>
<dbReference type="EC" id="5.2.1.8" evidence="3 12"/>
<evidence type="ECO:0000256" key="10">
    <source>
        <dbReference type="ARBA" id="ARBA00024849"/>
    </source>
</evidence>
<keyword evidence="12" id="KW-0963">Cytoplasm</keyword>
<reference evidence="17 18" key="1">
    <citation type="submission" date="2014-08" db="EMBL/GenBank/DDBJ databases">
        <title>Clostridium innocuum, an unnegligible vancomycin-resistant pathogen causing extra-intestinal infections.</title>
        <authorList>
            <person name="Feng Y."/>
            <person name="Chiu C.-H."/>
        </authorList>
    </citation>
    <scope>NUCLEOTIDE SEQUENCE [LARGE SCALE GENOMIC DNA]</scope>
    <source>
        <strain evidence="17 18">AN88</strain>
    </source>
</reference>
<dbReference type="PANTHER" id="PTHR30560">
    <property type="entry name" value="TRIGGER FACTOR CHAPERONE AND PEPTIDYL-PROLYL CIS/TRANS ISOMERASE"/>
    <property type="match status" value="1"/>
</dbReference>
<evidence type="ECO:0000256" key="9">
    <source>
        <dbReference type="ARBA" id="ARBA00023306"/>
    </source>
</evidence>
<dbReference type="Gene3D" id="1.10.3120.10">
    <property type="entry name" value="Trigger factor, C-terminal domain"/>
    <property type="match status" value="1"/>
</dbReference>
<feature type="coiled-coil region" evidence="15">
    <location>
        <begin position="127"/>
        <end position="154"/>
    </location>
</feature>
<organism evidence="17 18">
    <name type="scientific">Clostridium innocuum</name>
    <dbReference type="NCBI Taxonomy" id="1522"/>
    <lineage>
        <taxon>Bacteria</taxon>
        <taxon>Bacillati</taxon>
        <taxon>Bacillota</taxon>
        <taxon>Clostridia</taxon>
        <taxon>Eubacteriales</taxon>
        <taxon>Clostridiaceae</taxon>
        <taxon>Clostridium</taxon>
    </lineage>
</organism>
<dbReference type="SUPFAM" id="SSF54534">
    <property type="entry name" value="FKBP-like"/>
    <property type="match status" value="1"/>
</dbReference>
<keyword evidence="8 12" id="KW-0413">Isomerase</keyword>
<dbReference type="Gene3D" id="3.30.70.1050">
    <property type="entry name" value="Trigger factor ribosome-binding domain"/>
    <property type="match status" value="1"/>
</dbReference>
<protein>
    <recommendedName>
        <fullName evidence="4 12">Trigger factor</fullName>
        <shortName evidence="12">TF</shortName>
        <ecNumber evidence="3 12">5.2.1.8</ecNumber>
    </recommendedName>
    <alternativeName>
        <fullName evidence="11 12">PPIase</fullName>
    </alternativeName>
</protein>
<evidence type="ECO:0000256" key="8">
    <source>
        <dbReference type="ARBA" id="ARBA00023235"/>
    </source>
</evidence>
<evidence type="ECO:0000256" key="1">
    <source>
        <dbReference type="ARBA" id="ARBA00000971"/>
    </source>
</evidence>
<comment type="catalytic activity">
    <reaction evidence="1 12 13">
        <text>[protein]-peptidylproline (omega=180) = [protein]-peptidylproline (omega=0)</text>
        <dbReference type="Rhea" id="RHEA:16237"/>
        <dbReference type="Rhea" id="RHEA-COMP:10747"/>
        <dbReference type="Rhea" id="RHEA-COMP:10748"/>
        <dbReference type="ChEBI" id="CHEBI:83833"/>
        <dbReference type="ChEBI" id="CHEBI:83834"/>
        <dbReference type="EC" id="5.2.1.8"/>
    </reaction>
</comment>